<dbReference type="InterPro" id="IPR050109">
    <property type="entry name" value="HTH-type_TetR-like_transc_reg"/>
</dbReference>
<keyword evidence="2 4" id="KW-0238">DNA-binding</keyword>
<comment type="caution">
    <text evidence="6">The sequence shown here is derived from an EMBL/GenBank/DDBJ whole genome shotgun (WGS) entry which is preliminary data.</text>
</comment>
<evidence type="ECO:0000259" key="5">
    <source>
        <dbReference type="PROSITE" id="PS50977"/>
    </source>
</evidence>
<dbReference type="EMBL" id="JBBDGN010000012">
    <property type="protein sequence ID" value="MEJ1092384.1"/>
    <property type="molecule type" value="Genomic_DNA"/>
</dbReference>
<feature type="DNA-binding region" description="H-T-H motif" evidence="4">
    <location>
        <begin position="30"/>
        <end position="49"/>
    </location>
</feature>
<organism evidence="6 7">
    <name type="scientific">Microbacterium istanbulense</name>
    <dbReference type="NCBI Taxonomy" id="3122049"/>
    <lineage>
        <taxon>Bacteria</taxon>
        <taxon>Bacillati</taxon>
        <taxon>Actinomycetota</taxon>
        <taxon>Actinomycetes</taxon>
        <taxon>Micrococcales</taxon>
        <taxon>Microbacteriaceae</taxon>
        <taxon>Microbacterium</taxon>
    </lineage>
</organism>
<evidence type="ECO:0000313" key="7">
    <source>
        <dbReference type="Proteomes" id="UP001366085"/>
    </source>
</evidence>
<dbReference type="SUPFAM" id="SSF48498">
    <property type="entry name" value="Tetracyclin repressor-like, C-terminal domain"/>
    <property type="match status" value="1"/>
</dbReference>
<dbReference type="InterPro" id="IPR001647">
    <property type="entry name" value="HTH_TetR"/>
</dbReference>
<dbReference type="InterPro" id="IPR036271">
    <property type="entry name" value="Tet_transcr_reg_TetR-rel_C_sf"/>
</dbReference>
<dbReference type="Gene3D" id="1.10.357.10">
    <property type="entry name" value="Tetracycline Repressor, domain 2"/>
    <property type="match status" value="1"/>
</dbReference>
<dbReference type="PROSITE" id="PS50977">
    <property type="entry name" value="HTH_TETR_2"/>
    <property type="match status" value="1"/>
</dbReference>
<keyword evidence="7" id="KW-1185">Reference proteome</keyword>
<dbReference type="SUPFAM" id="SSF46689">
    <property type="entry name" value="Homeodomain-like"/>
    <property type="match status" value="1"/>
</dbReference>
<protein>
    <submittedName>
        <fullName evidence="6">TetR/AcrR family transcriptional regulator</fullName>
    </submittedName>
</protein>
<reference evidence="6 7" key="1">
    <citation type="submission" date="2024-02" db="EMBL/GenBank/DDBJ databases">
        <authorList>
            <person name="Saticioglu I.B."/>
        </authorList>
    </citation>
    <scope>NUCLEOTIDE SEQUENCE [LARGE SCALE GENOMIC DNA]</scope>
    <source>
        <strain evidence="6 7">Mu-43</strain>
    </source>
</reference>
<proteinExistence type="predicted"/>
<evidence type="ECO:0000313" key="6">
    <source>
        <dbReference type="EMBL" id="MEJ1092384.1"/>
    </source>
</evidence>
<sequence>MPRPRSEKARQAVLDAMRTAVTGGGYEAVTIERLATEAGVSKQTIYRWWPSKAAILGEALLEGTLPGSDIAVPHTDDLEADLRAWFAAMSARLADAESVALARALIAVTATDPELGTLLNDRLAAPVREWVVGRLARAVEVGDVRTDVDAGILADQFIAMGSYAALTGRTLNPAQTDAVVAATMRGIGAG</sequence>
<dbReference type="PANTHER" id="PTHR30055:SF148">
    <property type="entry name" value="TETR-FAMILY TRANSCRIPTIONAL REGULATOR"/>
    <property type="match status" value="1"/>
</dbReference>
<evidence type="ECO:0000256" key="2">
    <source>
        <dbReference type="ARBA" id="ARBA00023125"/>
    </source>
</evidence>
<evidence type="ECO:0000256" key="4">
    <source>
        <dbReference type="PROSITE-ProRule" id="PRU00335"/>
    </source>
</evidence>
<dbReference type="RefSeq" id="WP_337320879.1">
    <property type="nucleotide sequence ID" value="NZ_JBBDGN010000012.1"/>
</dbReference>
<dbReference type="InterPro" id="IPR009057">
    <property type="entry name" value="Homeodomain-like_sf"/>
</dbReference>
<dbReference type="PANTHER" id="PTHR30055">
    <property type="entry name" value="HTH-TYPE TRANSCRIPTIONAL REGULATOR RUTR"/>
    <property type="match status" value="1"/>
</dbReference>
<evidence type="ECO:0000256" key="1">
    <source>
        <dbReference type="ARBA" id="ARBA00023015"/>
    </source>
</evidence>
<evidence type="ECO:0000256" key="3">
    <source>
        <dbReference type="ARBA" id="ARBA00023163"/>
    </source>
</evidence>
<dbReference type="Gene3D" id="1.10.10.60">
    <property type="entry name" value="Homeodomain-like"/>
    <property type="match status" value="1"/>
</dbReference>
<feature type="domain" description="HTH tetR-type" evidence="5">
    <location>
        <begin position="7"/>
        <end position="67"/>
    </location>
</feature>
<name>A0ABU8LM41_9MICO</name>
<dbReference type="InterPro" id="IPR011075">
    <property type="entry name" value="TetR_C"/>
</dbReference>
<dbReference type="Pfam" id="PF00440">
    <property type="entry name" value="TetR_N"/>
    <property type="match status" value="1"/>
</dbReference>
<gene>
    <name evidence="6" type="ORF">WDU93_11895</name>
</gene>
<dbReference type="Proteomes" id="UP001366085">
    <property type="component" value="Unassembled WGS sequence"/>
</dbReference>
<accession>A0ABU8LM41</accession>
<keyword evidence="3" id="KW-0804">Transcription</keyword>
<dbReference type="Pfam" id="PF16859">
    <property type="entry name" value="TetR_C_11"/>
    <property type="match status" value="1"/>
</dbReference>
<keyword evidence="1" id="KW-0805">Transcription regulation</keyword>